<feature type="transmembrane region" description="Helical" evidence="17">
    <location>
        <begin position="272"/>
        <end position="298"/>
    </location>
</feature>
<feature type="transmembrane region" description="Helical" evidence="17">
    <location>
        <begin position="179"/>
        <end position="197"/>
    </location>
</feature>
<keyword evidence="14 17" id="KW-0496">Mitochondrion</keyword>
<keyword evidence="15 17" id="KW-0472">Membrane</keyword>
<feature type="transmembrane region" description="Helical" evidence="17">
    <location>
        <begin position="7"/>
        <end position="31"/>
    </location>
</feature>
<evidence type="ECO:0000256" key="11">
    <source>
        <dbReference type="ARBA" id="ARBA00022989"/>
    </source>
</evidence>
<evidence type="ECO:0000256" key="10">
    <source>
        <dbReference type="ARBA" id="ARBA00022982"/>
    </source>
</evidence>
<evidence type="ECO:0000256" key="2">
    <source>
        <dbReference type="ARBA" id="ARBA00004448"/>
    </source>
</evidence>
<dbReference type="PRINTS" id="PR01434">
    <property type="entry name" value="NADHDHGNASE5"/>
</dbReference>
<keyword evidence="12 17" id="KW-0520">NAD</keyword>
<feature type="domain" description="NADH:quinone oxidoreductase/Mrp antiporter transmembrane" evidence="18">
    <location>
        <begin position="108"/>
        <end position="389"/>
    </location>
</feature>
<dbReference type="Pfam" id="PF00361">
    <property type="entry name" value="Proton_antipo_M"/>
    <property type="match status" value="1"/>
</dbReference>
<evidence type="ECO:0000256" key="1">
    <source>
        <dbReference type="ARBA" id="ARBA00003257"/>
    </source>
</evidence>
<keyword evidence="7 17" id="KW-0812">Transmembrane</keyword>
<evidence type="ECO:0000256" key="8">
    <source>
        <dbReference type="ARBA" id="ARBA00022792"/>
    </source>
</evidence>
<dbReference type="InterPro" id="IPR010934">
    <property type="entry name" value="NADH_DH_su5_C"/>
</dbReference>
<keyword evidence="8" id="KW-0999">Mitochondrion inner membrane</keyword>
<feature type="transmembrane region" description="Helical" evidence="17">
    <location>
        <begin position="486"/>
        <end position="508"/>
    </location>
</feature>
<dbReference type="InterPro" id="IPR003945">
    <property type="entry name" value="NU5C-like"/>
</dbReference>
<keyword evidence="6" id="KW-0679">Respiratory chain</keyword>
<dbReference type="GO" id="GO:0015990">
    <property type="term" value="P:electron transport coupled proton transport"/>
    <property type="evidence" value="ECO:0007669"/>
    <property type="project" value="TreeGrafter"/>
</dbReference>
<evidence type="ECO:0000259" key="20">
    <source>
        <dbReference type="Pfam" id="PF06455"/>
    </source>
</evidence>
<feature type="transmembrane region" description="Helical" evidence="17">
    <location>
        <begin position="454"/>
        <end position="474"/>
    </location>
</feature>
<comment type="function">
    <text evidence="17">Core subunit of the mitochondrial membrane respiratory chain NADH dehydrogenase (Complex I) which catalyzes electron transfer from NADH through the respiratory chain, using ubiquinone as an electron acceptor. Essential for the catalytic activity and assembly of complex I.</text>
</comment>
<feature type="transmembrane region" description="Helical" evidence="17">
    <location>
        <begin position="209"/>
        <end position="233"/>
    </location>
</feature>
<feature type="transmembrane region" description="Helical" evidence="17">
    <location>
        <begin position="245"/>
        <end position="265"/>
    </location>
</feature>
<comment type="function">
    <text evidence="1">Core subunit of the mitochondrial membrane respiratory chain NADH dehydrogenase (Complex I) that is believed to belong to the minimal assembly required for catalysis. Complex I functions in the transfer of electrons from NADH to the respiratory chain. The immediate electron acceptor for the enzyme is believed to be ubiquinone.</text>
</comment>
<evidence type="ECO:0000256" key="16">
    <source>
        <dbReference type="ARBA" id="ARBA00049551"/>
    </source>
</evidence>
<evidence type="ECO:0000256" key="13">
    <source>
        <dbReference type="ARBA" id="ARBA00023075"/>
    </source>
</evidence>
<evidence type="ECO:0000256" key="12">
    <source>
        <dbReference type="ARBA" id="ARBA00023027"/>
    </source>
</evidence>
<keyword evidence="10" id="KW-0249">Electron transport</keyword>
<evidence type="ECO:0000256" key="3">
    <source>
        <dbReference type="ARBA" id="ARBA00012944"/>
    </source>
</evidence>
<keyword evidence="5 17" id="KW-0813">Transport</keyword>
<evidence type="ECO:0000256" key="14">
    <source>
        <dbReference type="ARBA" id="ARBA00023128"/>
    </source>
</evidence>
<dbReference type="Pfam" id="PF06455">
    <property type="entry name" value="NADH5_C"/>
    <property type="match status" value="1"/>
</dbReference>
<evidence type="ECO:0000256" key="4">
    <source>
        <dbReference type="ARBA" id="ARBA00021096"/>
    </source>
</evidence>
<feature type="transmembrane region" description="Helical" evidence="17">
    <location>
        <begin position="334"/>
        <end position="357"/>
    </location>
</feature>
<evidence type="ECO:0000313" key="21">
    <source>
        <dbReference type="EMBL" id="AYV63061.1"/>
    </source>
</evidence>
<dbReference type="InterPro" id="IPR001750">
    <property type="entry name" value="ND/Mrp_TM"/>
</dbReference>
<dbReference type="GO" id="GO:0042773">
    <property type="term" value="P:ATP synthesis coupled electron transport"/>
    <property type="evidence" value="ECO:0007669"/>
    <property type="project" value="InterPro"/>
</dbReference>
<keyword evidence="9" id="KW-1278">Translocase</keyword>
<dbReference type="Pfam" id="PF00662">
    <property type="entry name" value="Proton_antipo_N"/>
    <property type="match status" value="1"/>
</dbReference>
<geneLocation type="mitochondrion" evidence="21"/>
<feature type="domain" description="NADH dehydrogenase subunit 5 C-terminal" evidence="20">
    <location>
        <begin position="393"/>
        <end position="561"/>
    </location>
</feature>
<comment type="similarity">
    <text evidence="17">Belongs to the complex I subunit 5 family.</text>
</comment>
<reference evidence="21" key="1">
    <citation type="submission" date="2018-08" db="EMBL/GenBank/DDBJ databases">
        <title>The complete mitochondrial genome of the copepod Lovenula raynerae.</title>
        <authorList>
            <person name="Jooste C.M."/>
            <person name="Emami-Khoyi A."/>
            <person name="Gan H.M."/>
            <person name="Wasserman R."/>
            <person name="Dalu T."/>
            <person name="Teske P.R."/>
        </authorList>
    </citation>
    <scope>NUCLEOTIDE SEQUENCE</scope>
</reference>
<comment type="catalytic activity">
    <reaction evidence="16 17">
        <text>a ubiquinone + NADH + 5 H(+)(in) = a ubiquinol + NAD(+) + 4 H(+)(out)</text>
        <dbReference type="Rhea" id="RHEA:29091"/>
        <dbReference type="Rhea" id="RHEA-COMP:9565"/>
        <dbReference type="Rhea" id="RHEA-COMP:9566"/>
        <dbReference type="ChEBI" id="CHEBI:15378"/>
        <dbReference type="ChEBI" id="CHEBI:16389"/>
        <dbReference type="ChEBI" id="CHEBI:17976"/>
        <dbReference type="ChEBI" id="CHEBI:57540"/>
        <dbReference type="ChEBI" id="CHEBI:57945"/>
        <dbReference type="EC" id="7.1.1.2"/>
    </reaction>
</comment>
<protein>
    <recommendedName>
        <fullName evidence="4 17">NADH-ubiquinone oxidoreductase chain 5</fullName>
        <ecNumber evidence="3 17">7.1.1.2</ecNumber>
    </recommendedName>
</protein>
<evidence type="ECO:0000256" key="9">
    <source>
        <dbReference type="ARBA" id="ARBA00022967"/>
    </source>
</evidence>
<feature type="transmembrane region" description="Helical" evidence="17">
    <location>
        <begin position="51"/>
        <end position="76"/>
    </location>
</feature>
<dbReference type="EC" id="7.1.1.2" evidence="3 17"/>
<comment type="subcellular location">
    <subcellularLocation>
        <location evidence="2">Mitochondrion inner membrane</location>
        <topology evidence="2">Multi-pass membrane protein</topology>
    </subcellularLocation>
</comment>
<dbReference type="PROSITE" id="PS51257">
    <property type="entry name" value="PROKAR_LIPOPROTEIN"/>
    <property type="match status" value="1"/>
</dbReference>
<evidence type="ECO:0000259" key="19">
    <source>
        <dbReference type="Pfam" id="PF00662"/>
    </source>
</evidence>
<dbReference type="GO" id="GO:0005743">
    <property type="term" value="C:mitochondrial inner membrane"/>
    <property type="evidence" value="ECO:0007669"/>
    <property type="project" value="UniProtKB-SubCell"/>
</dbReference>
<feature type="domain" description="NADH-Ubiquinone oxidoreductase (complex I) chain 5 N-terminal" evidence="19">
    <location>
        <begin position="46"/>
        <end position="91"/>
    </location>
</feature>
<dbReference type="PANTHER" id="PTHR42829:SF2">
    <property type="entry name" value="NADH-UBIQUINONE OXIDOREDUCTASE CHAIN 5"/>
    <property type="match status" value="1"/>
</dbReference>
<evidence type="ECO:0000256" key="7">
    <source>
        <dbReference type="ARBA" id="ARBA00022692"/>
    </source>
</evidence>
<keyword evidence="13 17" id="KW-0830">Ubiquinone</keyword>
<name>A0A3G4YLI5_9MAXI</name>
<proteinExistence type="inferred from homology"/>
<dbReference type="AlphaFoldDB" id="A0A3G4YLI5"/>
<dbReference type="EMBL" id="MH710604">
    <property type="protein sequence ID" value="AYV63061.1"/>
    <property type="molecule type" value="Genomic_DNA"/>
</dbReference>
<gene>
    <name evidence="21" type="primary">ND5</name>
</gene>
<dbReference type="GO" id="GO:0003954">
    <property type="term" value="F:NADH dehydrogenase activity"/>
    <property type="evidence" value="ECO:0007669"/>
    <property type="project" value="TreeGrafter"/>
</dbReference>
<sequence>MMKFNFFLSFILSFLLSCLMIISLSVSLFLLTGQELVLEWEVSMSNSMSVILLLVFDWMSMLFVSVVCLISMSVMLYSTSYMASDATYSRFIGLLMMFIISMWVLILSPNFISMLLGWDGLGVTSFLLVLYYQSPKSFNASMITALTNRIGDVGLLCFIGLSLSMGSSSFLYYVNLSSWWSTAMLLLLVLVAMTKSAQLPFSAWLPAAMAAPTPVSSLVHSSTLVTAGVYLLIRMNYLFSEMNFLWALTLLGALTMFMAGSAALFELDMKKVIALSTLSQLGLMFMTLGLGLPILAFFHLVSHAYFKAMLFMSSGCIIHSMNEYQDMRLMGGSLSQLPISLAIVTVANLSLCGLPFMSGFFSKDLILEIMMMSSLSMAIFLLALISTALTVLYSVRLSKLIFLGEHREMTSFCMQEMGMTELVSVALLLVPSIMGGLWLSWVLCSFSMLVFLPLWLKMSIIVIIFLSGLGGMFLSASRRMGNFLRFVHMMWFMPLMFSSAFSFSALVLSKQVFKFGDSSWTNLVSVGVFNSVNLRLAGYMFSNLKSSFIVSLSFFLLAGVIM</sequence>
<evidence type="ECO:0000256" key="6">
    <source>
        <dbReference type="ARBA" id="ARBA00022660"/>
    </source>
</evidence>
<feature type="transmembrane region" description="Helical" evidence="17">
    <location>
        <begin position="539"/>
        <end position="561"/>
    </location>
</feature>
<dbReference type="InterPro" id="IPR001516">
    <property type="entry name" value="Proton_antipo_N"/>
</dbReference>
<dbReference type="PANTHER" id="PTHR42829">
    <property type="entry name" value="NADH-UBIQUINONE OXIDOREDUCTASE CHAIN 5"/>
    <property type="match status" value="1"/>
</dbReference>
<evidence type="ECO:0000259" key="18">
    <source>
        <dbReference type="Pfam" id="PF00361"/>
    </source>
</evidence>
<organism evidence="21">
    <name type="scientific">Lovenula raynerae</name>
    <dbReference type="NCBI Taxonomy" id="2487506"/>
    <lineage>
        <taxon>Eukaryota</taxon>
        <taxon>Metazoa</taxon>
        <taxon>Ecdysozoa</taxon>
        <taxon>Arthropoda</taxon>
        <taxon>Crustacea</taxon>
        <taxon>Multicrustacea</taxon>
        <taxon>Hexanauplia</taxon>
        <taxon>Copepoda</taxon>
        <taxon>Calanoida</taxon>
        <taxon>Diaptomidae</taxon>
        <taxon>Lovenula</taxon>
    </lineage>
</organism>
<feature type="transmembrane region" description="Helical" evidence="17">
    <location>
        <begin position="422"/>
        <end position="442"/>
    </location>
</feature>
<evidence type="ECO:0000256" key="17">
    <source>
        <dbReference type="RuleBase" id="RU003404"/>
    </source>
</evidence>
<feature type="transmembrane region" description="Helical" evidence="17">
    <location>
        <begin position="88"/>
        <end position="106"/>
    </location>
</feature>
<evidence type="ECO:0000256" key="5">
    <source>
        <dbReference type="ARBA" id="ARBA00022448"/>
    </source>
</evidence>
<keyword evidence="11 17" id="KW-1133">Transmembrane helix</keyword>
<feature type="transmembrane region" description="Helical" evidence="17">
    <location>
        <begin position="369"/>
        <end position="393"/>
    </location>
</feature>
<feature type="transmembrane region" description="Helical" evidence="17">
    <location>
        <begin position="153"/>
        <end position="173"/>
    </location>
</feature>
<evidence type="ECO:0000256" key="15">
    <source>
        <dbReference type="ARBA" id="ARBA00023136"/>
    </source>
</evidence>
<dbReference type="PRINTS" id="PR01435">
    <property type="entry name" value="NPOXDRDTASE5"/>
</dbReference>
<dbReference type="GO" id="GO:0008137">
    <property type="term" value="F:NADH dehydrogenase (ubiquinone) activity"/>
    <property type="evidence" value="ECO:0007669"/>
    <property type="project" value="UniProtKB-EC"/>
</dbReference>
<accession>A0A3G4YLI5</accession>